<name>A0A2M8L516_9BACT</name>
<dbReference type="AlphaFoldDB" id="A0A2M8L516"/>
<evidence type="ECO:0008006" key="3">
    <source>
        <dbReference type="Google" id="ProtNLM"/>
    </source>
</evidence>
<evidence type="ECO:0000313" key="1">
    <source>
        <dbReference type="EMBL" id="PJE68923.1"/>
    </source>
</evidence>
<organism evidence="1 2">
    <name type="scientific">Candidatus Shapirobacteria bacterium CG10_big_fil_rev_8_21_14_0_10_38_14</name>
    <dbReference type="NCBI Taxonomy" id="1974483"/>
    <lineage>
        <taxon>Bacteria</taxon>
        <taxon>Candidatus Shapironibacteriota</taxon>
    </lineage>
</organism>
<dbReference type="EMBL" id="PFEL01000094">
    <property type="protein sequence ID" value="PJE68923.1"/>
    <property type="molecule type" value="Genomic_DNA"/>
</dbReference>
<reference evidence="2" key="1">
    <citation type="submission" date="2017-09" db="EMBL/GenBank/DDBJ databases">
        <title>Depth-based differentiation of microbial function through sediment-hosted aquifers and enrichment of novel symbionts in the deep terrestrial subsurface.</title>
        <authorList>
            <person name="Probst A.J."/>
            <person name="Ladd B."/>
            <person name="Jarett J.K."/>
            <person name="Geller-Mcgrath D.E."/>
            <person name="Sieber C.M.K."/>
            <person name="Emerson J.B."/>
            <person name="Anantharaman K."/>
            <person name="Thomas B.C."/>
            <person name="Malmstrom R."/>
            <person name="Stieglmeier M."/>
            <person name="Klingl A."/>
            <person name="Woyke T."/>
            <person name="Ryan C.M."/>
            <person name="Banfield J.F."/>
        </authorList>
    </citation>
    <scope>NUCLEOTIDE SEQUENCE [LARGE SCALE GENOMIC DNA]</scope>
</reference>
<accession>A0A2M8L516</accession>
<sequence>MEIKLGNHEHNIGMSPEVEVNKKRNGFVVYVKERDRILGEYVVDVRHGLAVCHMRSEESGRGIPRVMINRAAQELQWLSDQTHSEITHEVHLDSKRAQKVLPHLYHELGYAVISNL</sequence>
<dbReference type="Proteomes" id="UP000229500">
    <property type="component" value="Unassembled WGS sequence"/>
</dbReference>
<gene>
    <name evidence="1" type="ORF">COU96_02600</name>
</gene>
<evidence type="ECO:0000313" key="2">
    <source>
        <dbReference type="Proteomes" id="UP000229500"/>
    </source>
</evidence>
<proteinExistence type="predicted"/>
<protein>
    <recommendedName>
        <fullName evidence="3">N-acetyltransferase domain-containing protein</fullName>
    </recommendedName>
</protein>
<comment type="caution">
    <text evidence="1">The sequence shown here is derived from an EMBL/GenBank/DDBJ whole genome shotgun (WGS) entry which is preliminary data.</text>
</comment>